<dbReference type="AlphaFoldDB" id="A0A1H3SCA9"/>
<dbReference type="Pfam" id="PF01370">
    <property type="entry name" value="Epimerase"/>
    <property type="match status" value="1"/>
</dbReference>
<evidence type="ECO:0000256" key="4">
    <source>
        <dbReference type="ARBA" id="ARBA00022793"/>
    </source>
</evidence>
<evidence type="ECO:0000313" key="16">
    <source>
        <dbReference type="Proteomes" id="UP000199515"/>
    </source>
</evidence>
<evidence type="ECO:0000256" key="11">
    <source>
        <dbReference type="ARBA" id="ARBA00023239"/>
    </source>
</evidence>
<accession>A0A1H3SCA9</accession>
<dbReference type="PANTHER" id="PTHR43078:SF6">
    <property type="entry name" value="UDP-GLUCURONIC ACID DECARBOXYLASE 1"/>
    <property type="match status" value="1"/>
</dbReference>
<gene>
    <name evidence="15" type="ORF">SAMN05421504_11368</name>
</gene>
<dbReference type="Gene3D" id="3.40.50.720">
    <property type="entry name" value="NAD(P)-binding Rossmann-like Domain"/>
    <property type="match status" value="1"/>
</dbReference>
<reference evidence="15 16" key="1">
    <citation type="submission" date="2016-10" db="EMBL/GenBank/DDBJ databases">
        <authorList>
            <person name="de Groot N.N."/>
        </authorList>
    </citation>
    <scope>NUCLEOTIDE SEQUENCE [LARGE SCALE GENOMIC DNA]</scope>
    <source>
        <strain evidence="15 16">CPCC 202699</strain>
    </source>
</reference>
<keyword evidence="7" id="KW-0520">NAD</keyword>
<evidence type="ECO:0000256" key="3">
    <source>
        <dbReference type="ARBA" id="ARBA00022692"/>
    </source>
</evidence>
<keyword evidence="16" id="KW-1185">Reference proteome</keyword>
<evidence type="ECO:0000256" key="9">
    <source>
        <dbReference type="ARBA" id="ARBA00023136"/>
    </source>
</evidence>
<evidence type="ECO:0000256" key="2">
    <source>
        <dbReference type="ARBA" id="ARBA00004323"/>
    </source>
</evidence>
<dbReference type="GO" id="GO:0048040">
    <property type="term" value="F:UDP-glucuronate decarboxylase activity"/>
    <property type="evidence" value="ECO:0007669"/>
    <property type="project" value="TreeGrafter"/>
</dbReference>
<sequence length="311" mass="33981">MTKRLDRALITGGCGFVGSHLAEHLSRQGTEIICVDNLATGDRAHAIGEFVEHDVTEPLPRLPHCDAVFHLASAASPRDYFRLPIETLRAGSLGTAHALDFARAHGARFVLASTSEVYGDPLEHPQRESYWGNVNPIGPRSVYDEAKRYAEALTSAYRREHGTDTAIARIFNTYGPRMRPGDGRLIPTLIGQALAGEPLTVHGDGLQTRSLCYVDDTVRGLIALALSGHAGPVNLGNPDEYTVLEIAERVREVTGSDSPVEHGEPDTDDPRRRCPDIGLARQALGWWPETPLEKGLGQTVEWFARTGEPLR</sequence>
<evidence type="ECO:0000313" key="15">
    <source>
        <dbReference type="EMBL" id="SDZ34759.1"/>
    </source>
</evidence>
<dbReference type="SUPFAM" id="SSF51735">
    <property type="entry name" value="NAD(P)-binding Rossmann-fold domains"/>
    <property type="match status" value="1"/>
</dbReference>
<protein>
    <submittedName>
        <fullName evidence="15">dTDP-glucose 4,6-dehydratase</fullName>
    </submittedName>
</protein>
<evidence type="ECO:0000256" key="10">
    <source>
        <dbReference type="ARBA" id="ARBA00023180"/>
    </source>
</evidence>
<keyword evidence="8" id="KW-0333">Golgi apparatus</keyword>
<keyword evidence="11" id="KW-0456">Lyase</keyword>
<dbReference type="PANTHER" id="PTHR43078">
    <property type="entry name" value="UDP-GLUCURONIC ACID DECARBOXYLASE-RELATED"/>
    <property type="match status" value="1"/>
</dbReference>
<dbReference type="RefSeq" id="WP_091298860.1">
    <property type="nucleotide sequence ID" value="NZ_FNON01000013.1"/>
</dbReference>
<proteinExistence type="predicted"/>
<dbReference type="OrthoDB" id="9801785at2"/>
<dbReference type="InterPro" id="IPR044516">
    <property type="entry name" value="UXS-like"/>
</dbReference>
<feature type="region of interest" description="Disordered" evidence="13">
    <location>
        <begin position="252"/>
        <end position="275"/>
    </location>
</feature>
<name>A0A1H3SCA9_9PSEU</name>
<keyword evidence="3" id="KW-0812">Transmembrane</keyword>
<evidence type="ECO:0000256" key="12">
    <source>
        <dbReference type="ARBA" id="ARBA00037859"/>
    </source>
</evidence>
<organism evidence="15 16">
    <name type="scientific">Amycolatopsis xylanica</name>
    <dbReference type="NCBI Taxonomy" id="589385"/>
    <lineage>
        <taxon>Bacteria</taxon>
        <taxon>Bacillati</taxon>
        <taxon>Actinomycetota</taxon>
        <taxon>Actinomycetes</taxon>
        <taxon>Pseudonocardiales</taxon>
        <taxon>Pseudonocardiaceae</taxon>
        <taxon>Amycolatopsis</taxon>
    </lineage>
</organism>
<dbReference type="Proteomes" id="UP000199515">
    <property type="component" value="Unassembled WGS sequence"/>
</dbReference>
<comment type="cofactor">
    <cofactor evidence="1">
        <name>NAD(+)</name>
        <dbReference type="ChEBI" id="CHEBI:57540"/>
    </cofactor>
</comment>
<evidence type="ECO:0000256" key="8">
    <source>
        <dbReference type="ARBA" id="ARBA00023034"/>
    </source>
</evidence>
<comment type="subcellular location">
    <subcellularLocation>
        <location evidence="2">Golgi apparatus membrane</location>
        <topology evidence="2">Single-pass type II membrane protein</topology>
    </subcellularLocation>
    <subcellularLocation>
        <location evidence="12">Golgi apparatus</location>
        <location evidence="12">Golgi stack membrane</location>
    </subcellularLocation>
</comment>
<evidence type="ECO:0000256" key="6">
    <source>
        <dbReference type="ARBA" id="ARBA00022989"/>
    </source>
</evidence>
<evidence type="ECO:0000256" key="7">
    <source>
        <dbReference type="ARBA" id="ARBA00023027"/>
    </source>
</evidence>
<dbReference type="InterPro" id="IPR036291">
    <property type="entry name" value="NAD(P)-bd_dom_sf"/>
</dbReference>
<evidence type="ECO:0000256" key="5">
    <source>
        <dbReference type="ARBA" id="ARBA00022968"/>
    </source>
</evidence>
<keyword evidence="9" id="KW-0472">Membrane</keyword>
<feature type="domain" description="NAD-dependent epimerase/dehydratase" evidence="14">
    <location>
        <begin position="8"/>
        <end position="235"/>
    </location>
</feature>
<keyword evidence="5" id="KW-0735">Signal-anchor</keyword>
<dbReference type="STRING" id="589385.SAMN05421504_11368"/>
<evidence type="ECO:0000256" key="13">
    <source>
        <dbReference type="SAM" id="MobiDB-lite"/>
    </source>
</evidence>
<keyword evidence="4" id="KW-0210">Decarboxylase</keyword>
<keyword evidence="10" id="KW-0325">Glycoprotein</keyword>
<dbReference type="GO" id="GO:0070403">
    <property type="term" value="F:NAD+ binding"/>
    <property type="evidence" value="ECO:0007669"/>
    <property type="project" value="InterPro"/>
</dbReference>
<dbReference type="InterPro" id="IPR001509">
    <property type="entry name" value="Epimerase_deHydtase"/>
</dbReference>
<evidence type="ECO:0000259" key="14">
    <source>
        <dbReference type="Pfam" id="PF01370"/>
    </source>
</evidence>
<dbReference type="GO" id="GO:0042732">
    <property type="term" value="P:D-xylose metabolic process"/>
    <property type="evidence" value="ECO:0007669"/>
    <property type="project" value="InterPro"/>
</dbReference>
<keyword evidence="6" id="KW-1133">Transmembrane helix</keyword>
<dbReference type="FunFam" id="3.40.50.720:FF:000065">
    <property type="entry name" value="UDP-glucuronic acid decarboxylase 1"/>
    <property type="match status" value="1"/>
</dbReference>
<evidence type="ECO:0000256" key="1">
    <source>
        <dbReference type="ARBA" id="ARBA00001911"/>
    </source>
</evidence>
<dbReference type="GO" id="GO:0005737">
    <property type="term" value="C:cytoplasm"/>
    <property type="evidence" value="ECO:0007669"/>
    <property type="project" value="TreeGrafter"/>
</dbReference>
<dbReference type="EMBL" id="FNON01000013">
    <property type="protein sequence ID" value="SDZ34759.1"/>
    <property type="molecule type" value="Genomic_DNA"/>
</dbReference>